<evidence type="ECO:0000256" key="1">
    <source>
        <dbReference type="SAM" id="SignalP"/>
    </source>
</evidence>
<keyword evidence="3" id="KW-1185">Reference proteome</keyword>
<protein>
    <submittedName>
        <fullName evidence="2">Uncharacterized protein</fullName>
    </submittedName>
</protein>
<evidence type="ECO:0000313" key="3">
    <source>
        <dbReference type="Proteomes" id="UP000324550"/>
    </source>
</evidence>
<proteinExistence type="predicted"/>
<feature type="signal peptide" evidence="1">
    <location>
        <begin position="1"/>
        <end position="20"/>
    </location>
</feature>
<evidence type="ECO:0000313" key="2">
    <source>
        <dbReference type="EMBL" id="TYA53874.1"/>
    </source>
</evidence>
<accession>A0A5D0G522</accession>
<dbReference type="OrthoDB" id="1448507at2"/>
<sequence>MKQFIILIFIALLTTFQVNAQSNVDVINPTIKVELNNTIEQMQAESYNDITAKKKDILNAKINSKLKGEVDLFFVADKSKIC</sequence>
<dbReference type="Proteomes" id="UP000324550">
    <property type="component" value="Unassembled WGS sequence"/>
</dbReference>
<organism evidence="2 3">
    <name type="scientific">Formosa maritima</name>
    <dbReference type="NCBI Taxonomy" id="2592046"/>
    <lineage>
        <taxon>Bacteria</taxon>
        <taxon>Pseudomonadati</taxon>
        <taxon>Bacteroidota</taxon>
        <taxon>Flavobacteriia</taxon>
        <taxon>Flavobacteriales</taxon>
        <taxon>Flavobacteriaceae</taxon>
        <taxon>Formosa</taxon>
    </lineage>
</organism>
<dbReference type="RefSeq" id="WP_148455747.1">
    <property type="nucleotide sequence ID" value="NZ_VSFC01000050.1"/>
</dbReference>
<keyword evidence="1" id="KW-0732">Signal</keyword>
<comment type="caution">
    <text evidence="2">The sequence shown here is derived from an EMBL/GenBank/DDBJ whole genome shotgun (WGS) entry which is preliminary data.</text>
</comment>
<reference evidence="2 3" key="1">
    <citation type="submission" date="2019-08" db="EMBL/GenBank/DDBJ databases">
        <title>Formosa sediminis sp. nov., isolated from marine sediment.</title>
        <authorList>
            <person name="Cao W.R."/>
        </authorList>
    </citation>
    <scope>NUCLEOTIDE SEQUENCE [LARGE SCALE GENOMIC DNA]</scope>
    <source>
        <strain evidence="2 3">1494</strain>
    </source>
</reference>
<name>A0A5D0G522_9FLAO</name>
<dbReference type="EMBL" id="VSFC01000050">
    <property type="protein sequence ID" value="TYA53874.1"/>
    <property type="molecule type" value="Genomic_DNA"/>
</dbReference>
<gene>
    <name evidence="2" type="ORF">FVF61_09690</name>
</gene>
<dbReference type="AlphaFoldDB" id="A0A5D0G522"/>
<feature type="chain" id="PRO_5023058006" evidence="1">
    <location>
        <begin position="21"/>
        <end position="82"/>
    </location>
</feature>